<gene>
    <name evidence="2" type="ORF">HanXRQr2_Chr10g0434651</name>
</gene>
<accession>A0A9K3N498</accession>
<feature type="transmembrane region" description="Helical" evidence="1">
    <location>
        <begin position="23"/>
        <end position="40"/>
    </location>
</feature>
<comment type="caution">
    <text evidence="2">The sequence shown here is derived from an EMBL/GenBank/DDBJ whole genome shotgun (WGS) entry which is preliminary data.</text>
</comment>
<keyword evidence="1" id="KW-0812">Transmembrane</keyword>
<dbReference type="AlphaFoldDB" id="A0A9K3N498"/>
<reference evidence="2" key="2">
    <citation type="submission" date="2020-06" db="EMBL/GenBank/DDBJ databases">
        <title>Helianthus annuus Genome sequencing and assembly Release 2.</title>
        <authorList>
            <person name="Gouzy J."/>
            <person name="Langlade N."/>
            <person name="Munos S."/>
        </authorList>
    </citation>
    <scope>NUCLEOTIDE SEQUENCE</scope>
    <source>
        <tissue evidence="2">Leaves</tissue>
    </source>
</reference>
<name>A0A9K3N498_HELAN</name>
<keyword evidence="1" id="KW-1133">Transmembrane helix</keyword>
<reference evidence="2" key="1">
    <citation type="journal article" date="2017" name="Nature">
        <title>The sunflower genome provides insights into oil metabolism, flowering and Asterid evolution.</title>
        <authorList>
            <person name="Badouin H."/>
            <person name="Gouzy J."/>
            <person name="Grassa C.J."/>
            <person name="Murat F."/>
            <person name="Staton S.E."/>
            <person name="Cottret L."/>
            <person name="Lelandais-Briere C."/>
            <person name="Owens G.L."/>
            <person name="Carrere S."/>
            <person name="Mayjonade B."/>
            <person name="Legrand L."/>
            <person name="Gill N."/>
            <person name="Kane N.C."/>
            <person name="Bowers J.E."/>
            <person name="Hubner S."/>
            <person name="Bellec A."/>
            <person name="Berard A."/>
            <person name="Berges H."/>
            <person name="Blanchet N."/>
            <person name="Boniface M.C."/>
            <person name="Brunel D."/>
            <person name="Catrice O."/>
            <person name="Chaidir N."/>
            <person name="Claudel C."/>
            <person name="Donnadieu C."/>
            <person name="Faraut T."/>
            <person name="Fievet G."/>
            <person name="Helmstetter N."/>
            <person name="King M."/>
            <person name="Knapp S.J."/>
            <person name="Lai Z."/>
            <person name="Le Paslier M.C."/>
            <person name="Lippi Y."/>
            <person name="Lorenzon L."/>
            <person name="Mandel J.R."/>
            <person name="Marage G."/>
            <person name="Marchand G."/>
            <person name="Marquand E."/>
            <person name="Bret-Mestries E."/>
            <person name="Morien E."/>
            <person name="Nambeesan S."/>
            <person name="Nguyen T."/>
            <person name="Pegot-Espagnet P."/>
            <person name="Pouilly N."/>
            <person name="Raftis F."/>
            <person name="Sallet E."/>
            <person name="Schiex T."/>
            <person name="Thomas J."/>
            <person name="Vandecasteele C."/>
            <person name="Vares D."/>
            <person name="Vear F."/>
            <person name="Vautrin S."/>
            <person name="Crespi M."/>
            <person name="Mangin B."/>
            <person name="Burke J.M."/>
            <person name="Salse J."/>
            <person name="Munos S."/>
            <person name="Vincourt P."/>
            <person name="Rieseberg L.H."/>
            <person name="Langlade N.B."/>
        </authorList>
    </citation>
    <scope>NUCLEOTIDE SEQUENCE</scope>
    <source>
        <tissue evidence="2">Leaves</tissue>
    </source>
</reference>
<keyword evidence="3" id="KW-1185">Reference proteome</keyword>
<keyword evidence="1" id="KW-0472">Membrane</keyword>
<dbReference type="Proteomes" id="UP000215914">
    <property type="component" value="Unassembled WGS sequence"/>
</dbReference>
<proteinExistence type="predicted"/>
<evidence type="ECO:0000256" key="1">
    <source>
        <dbReference type="SAM" id="Phobius"/>
    </source>
</evidence>
<dbReference type="EMBL" id="MNCJ02000325">
    <property type="protein sequence ID" value="KAF5785933.1"/>
    <property type="molecule type" value="Genomic_DNA"/>
</dbReference>
<evidence type="ECO:0000313" key="3">
    <source>
        <dbReference type="Proteomes" id="UP000215914"/>
    </source>
</evidence>
<evidence type="ECO:0000313" key="2">
    <source>
        <dbReference type="EMBL" id="KAF5785933.1"/>
    </source>
</evidence>
<protein>
    <submittedName>
        <fullName evidence="2">Uncharacterized protein</fullName>
    </submittedName>
</protein>
<dbReference type="Gramene" id="mRNA:HanXRQr2_Chr10g0434651">
    <property type="protein sequence ID" value="CDS:HanXRQr2_Chr10g0434651.1"/>
    <property type="gene ID" value="HanXRQr2_Chr10g0434651"/>
</dbReference>
<sequence>MVFSIYLISLKGFNKLPFYDSRRIIYITNMILLMVILKFYKLRELWAYALTRSRQLAYLVRFKWQLSPQVHVSRTEVVENR</sequence>
<organism evidence="2 3">
    <name type="scientific">Helianthus annuus</name>
    <name type="common">Common sunflower</name>
    <dbReference type="NCBI Taxonomy" id="4232"/>
    <lineage>
        <taxon>Eukaryota</taxon>
        <taxon>Viridiplantae</taxon>
        <taxon>Streptophyta</taxon>
        <taxon>Embryophyta</taxon>
        <taxon>Tracheophyta</taxon>
        <taxon>Spermatophyta</taxon>
        <taxon>Magnoliopsida</taxon>
        <taxon>eudicotyledons</taxon>
        <taxon>Gunneridae</taxon>
        <taxon>Pentapetalae</taxon>
        <taxon>asterids</taxon>
        <taxon>campanulids</taxon>
        <taxon>Asterales</taxon>
        <taxon>Asteraceae</taxon>
        <taxon>Asteroideae</taxon>
        <taxon>Heliantheae alliance</taxon>
        <taxon>Heliantheae</taxon>
        <taxon>Helianthus</taxon>
    </lineage>
</organism>